<dbReference type="EMBL" id="JAUUTY010000003">
    <property type="protein sequence ID" value="KAK1666988.1"/>
    <property type="molecule type" value="Genomic_DNA"/>
</dbReference>
<dbReference type="AlphaFoldDB" id="A0AAD8SZ50"/>
<protein>
    <recommendedName>
        <fullName evidence="1">Retrotransposon Copia-like N-terminal domain-containing protein</fullName>
    </recommendedName>
</protein>
<organism evidence="2 3">
    <name type="scientific">Lolium multiflorum</name>
    <name type="common">Italian ryegrass</name>
    <name type="synonym">Lolium perenne subsp. multiflorum</name>
    <dbReference type="NCBI Taxonomy" id="4521"/>
    <lineage>
        <taxon>Eukaryota</taxon>
        <taxon>Viridiplantae</taxon>
        <taxon>Streptophyta</taxon>
        <taxon>Embryophyta</taxon>
        <taxon>Tracheophyta</taxon>
        <taxon>Spermatophyta</taxon>
        <taxon>Magnoliopsida</taxon>
        <taxon>Liliopsida</taxon>
        <taxon>Poales</taxon>
        <taxon>Poaceae</taxon>
        <taxon>BOP clade</taxon>
        <taxon>Pooideae</taxon>
        <taxon>Poodae</taxon>
        <taxon>Poeae</taxon>
        <taxon>Poeae Chloroplast Group 2 (Poeae type)</taxon>
        <taxon>Loliodinae</taxon>
        <taxon>Loliinae</taxon>
        <taxon>Lolium</taxon>
    </lineage>
</organism>
<evidence type="ECO:0000259" key="1">
    <source>
        <dbReference type="Pfam" id="PF14244"/>
    </source>
</evidence>
<comment type="caution">
    <text evidence="2">The sequence shown here is derived from an EMBL/GenBank/DDBJ whole genome shotgun (WGS) entry which is preliminary data.</text>
</comment>
<name>A0AAD8SZ50_LOLMU</name>
<sequence>MIFASSSSSFMAPSGGSLGESVSEKLTSENFMIWKAQVMPAIRGAQLQGFLDGSVEEPEKEVFTKDSDGKEMKAPNLEYTRWIAQDQVVLGYLIRNMTREVLVQVAGLSSAQEVWTAVTEMFSSISKARIVHLRTQLNQTRKENRTAQTYFGRIKALADEMANAGKNLDDEDIISYILAGLDDRYDGFVAAITALIKAEKHVSLGDLYSQFVYMILGSKVGIPTMNLVASVQIPPPMQLNVVVAMATIAAVTEEAVEVALTSKVAVAEATMVADVVVIHNKTMAAGITPKAGAGITSSDAKEGVAVVVVEAQMLYVKYVAVMDIQLIDVGNASTKTFKGQNGLQEWW</sequence>
<dbReference type="Pfam" id="PF14223">
    <property type="entry name" value="Retrotran_gag_2"/>
    <property type="match status" value="1"/>
</dbReference>
<evidence type="ECO:0000313" key="3">
    <source>
        <dbReference type="Proteomes" id="UP001231189"/>
    </source>
</evidence>
<gene>
    <name evidence="2" type="ORF">QYE76_055147</name>
</gene>
<dbReference type="PANTHER" id="PTHR47481:SF31">
    <property type="entry name" value="OS01G0873500 PROTEIN"/>
    <property type="match status" value="1"/>
</dbReference>
<feature type="domain" description="Retrotransposon Copia-like N-terminal" evidence="1">
    <location>
        <begin position="21"/>
        <end position="59"/>
    </location>
</feature>
<keyword evidence="3" id="KW-1185">Reference proteome</keyword>
<reference evidence="2" key="1">
    <citation type="submission" date="2023-07" db="EMBL/GenBank/DDBJ databases">
        <title>A chromosome-level genome assembly of Lolium multiflorum.</title>
        <authorList>
            <person name="Chen Y."/>
            <person name="Copetti D."/>
            <person name="Kolliker R."/>
            <person name="Studer B."/>
        </authorList>
    </citation>
    <scope>NUCLEOTIDE SEQUENCE</scope>
    <source>
        <strain evidence="2">02402/16</strain>
        <tissue evidence="2">Leaf</tissue>
    </source>
</reference>
<evidence type="ECO:0000313" key="2">
    <source>
        <dbReference type="EMBL" id="KAK1666988.1"/>
    </source>
</evidence>
<proteinExistence type="predicted"/>
<dbReference type="InterPro" id="IPR029472">
    <property type="entry name" value="Copia-like_N"/>
</dbReference>
<dbReference type="PANTHER" id="PTHR47481">
    <property type="match status" value="1"/>
</dbReference>
<dbReference type="Proteomes" id="UP001231189">
    <property type="component" value="Unassembled WGS sequence"/>
</dbReference>
<accession>A0AAD8SZ50</accession>
<dbReference type="Pfam" id="PF14244">
    <property type="entry name" value="Retrotran_gag_3"/>
    <property type="match status" value="1"/>
</dbReference>